<evidence type="ECO:0000313" key="3">
    <source>
        <dbReference type="Proteomes" id="UP000242287"/>
    </source>
</evidence>
<keyword evidence="3" id="KW-1185">Reference proteome</keyword>
<name>A0A2A9NSE6_9AGAR</name>
<feature type="region of interest" description="Disordered" evidence="1">
    <location>
        <begin position="493"/>
        <end position="524"/>
    </location>
</feature>
<evidence type="ECO:0000256" key="1">
    <source>
        <dbReference type="SAM" id="MobiDB-lite"/>
    </source>
</evidence>
<dbReference type="Proteomes" id="UP000242287">
    <property type="component" value="Unassembled WGS sequence"/>
</dbReference>
<feature type="compositionally biased region" description="Polar residues" evidence="1">
    <location>
        <begin position="841"/>
        <end position="874"/>
    </location>
</feature>
<reference evidence="2 3" key="1">
    <citation type="submission" date="2014-02" db="EMBL/GenBank/DDBJ databases">
        <title>Transposable element dynamics among asymbiotic and ectomycorrhizal Amanita fungi.</title>
        <authorList>
            <consortium name="DOE Joint Genome Institute"/>
            <person name="Hess J."/>
            <person name="Skrede I."/>
            <person name="Wolfe B."/>
            <person name="LaButti K."/>
            <person name="Ohm R.A."/>
            <person name="Grigoriev I.V."/>
            <person name="Pringle A."/>
        </authorList>
    </citation>
    <scope>NUCLEOTIDE SEQUENCE [LARGE SCALE GENOMIC DNA]</scope>
    <source>
        <strain evidence="2 3">SKay4041</strain>
    </source>
</reference>
<organism evidence="2 3">
    <name type="scientific">Amanita thiersii Skay4041</name>
    <dbReference type="NCBI Taxonomy" id="703135"/>
    <lineage>
        <taxon>Eukaryota</taxon>
        <taxon>Fungi</taxon>
        <taxon>Dikarya</taxon>
        <taxon>Basidiomycota</taxon>
        <taxon>Agaricomycotina</taxon>
        <taxon>Agaricomycetes</taxon>
        <taxon>Agaricomycetidae</taxon>
        <taxon>Agaricales</taxon>
        <taxon>Pluteineae</taxon>
        <taxon>Amanitaceae</taxon>
        <taxon>Amanita</taxon>
    </lineage>
</organism>
<dbReference type="OrthoDB" id="3224257at2759"/>
<feature type="compositionally biased region" description="Polar residues" evidence="1">
    <location>
        <begin position="498"/>
        <end position="509"/>
    </location>
</feature>
<accession>A0A2A9NSE6</accession>
<feature type="region of interest" description="Disordered" evidence="1">
    <location>
        <begin position="437"/>
        <end position="459"/>
    </location>
</feature>
<proteinExistence type="predicted"/>
<sequence>MLIRLIPDSPHPSVLFALTFANTPFAYSTERTHNIPHASIHNEAAHGTPICISPGWTNQLAALANDDLDAPTALHALDRAAGIPTLLQEVTLDIPSCTIRCLFIDGSVEEWAWPPPSPCNAQNPGVPADKRPRALGGAAAMRHYLDMLEGVIKDVAQSTIEEDRERQKELFALQQQQQEQQRRRNECTFTHPSIPRANIKSHKKQRSFFMNFVASIVNLSPASSANLHPRLPPPLSPVSPIPPKLSPHSVPLPLTPTPPPTPTFIRSPFPPLWSPPSRTLKQTLRSIEPPINASRALRWHARSALVDTFRRFVLPEIAVRCSYGSYRNSHAINMTSCHPDNLGKVGGGYYVWILESVLRRAGERMDELVSMAAAAGMEASDRDRERRIKSKIFPRFSVQRRKSHGANTSVNQAPVPVHSRRVSGEDMVEKERERREAEYFASTTQSVHPPSLFSDEEEDHMEEGRRRRSIHMPGSHNDCDAVIVEDDETDTIETDTDGSSVHTPSSGHESFTFPLPSSKPAVPPKCPTTPLGYKTTALPNVPTMRLVSPSPVPARSSLSSAMTDCPPPGSLPPTEMAEYKSLSRLTGKLQHLLLVARARVAHAENEARQREALLELRSRRRAWLNRALKINVRKPGIPGGVSYGYHSTCSMSAPFKSSQLARWTWTSEDWEYVPPGSELEDDDDIILQERTRFSVGDEIDGFGYKLKKPNSRVQAKLFPVSEEEEDEAEQHRRGDEEALMGMGIGDGEDGMCEDLRELELGMDGFGLDLESGEVGWGDDEDIGGHRGEHRLTSIVAGPGVRIAFEVERPKVRVRTSSMYEQKTPFERPLLVQQSLEKKSDQSSILPDQSIPAQQSGLQPSSLLCQPLRTGSSAGEASEKDGDSQSLRGAIFTPPVGKESGNPVVESAVSPLSTVEETSLLAEEMEELTLSMDLPPHARLRADASLAASPLSSATNPTVSKEALYAASVLDV</sequence>
<feature type="region of interest" description="Disordered" evidence="1">
    <location>
        <begin position="830"/>
        <end position="902"/>
    </location>
</feature>
<dbReference type="EMBL" id="KZ301991">
    <property type="protein sequence ID" value="PFH51197.1"/>
    <property type="molecule type" value="Genomic_DNA"/>
</dbReference>
<dbReference type="AlphaFoldDB" id="A0A2A9NSE6"/>
<gene>
    <name evidence="2" type="ORF">AMATHDRAFT_47342</name>
</gene>
<evidence type="ECO:0000313" key="2">
    <source>
        <dbReference type="EMBL" id="PFH51197.1"/>
    </source>
</evidence>
<protein>
    <submittedName>
        <fullName evidence="2">Uncharacterized protein</fullName>
    </submittedName>
</protein>